<feature type="compositionally biased region" description="Basic and acidic residues" evidence="9">
    <location>
        <begin position="1"/>
        <end position="10"/>
    </location>
</feature>
<feature type="region of interest" description="Disordered" evidence="9">
    <location>
        <begin position="1"/>
        <end position="42"/>
    </location>
</feature>
<evidence type="ECO:0008006" key="12">
    <source>
        <dbReference type="Google" id="ProtNLM"/>
    </source>
</evidence>
<evidence type="ECO:0000256" key="1">
    <source>
        <dbReference type="ARBA" id="ARBA00004141"/>
    </source>
</evidence>
<keyword evidence="7 10" id="KW-1133">Transmembrane helix</keyword>
<protein>
    <recommendedName>
        <fullName evidence="12">Oligopeptide transporter</fullName>
    </recommendedName>
</protein>
<feature type="transmembrane region" description="Helical" evidence="10">
    <location>
        <begin position="77"/>
        <end position="99"/>
    </location>
</feature>
<feature type="transmembrane region" description="Helical" evidence="10">
    <location>
        <begin position="459"/>
        <end position="481"/>
    </location>
</feature>
<evidence type="ECO:0000256" key="7">
    <source>
        <dbReference type="ARBA" id="ARBA00022989"/>
    </source>
</evidence>
<evidence type="ECO:0000256" key="4">
    <source>
        <dbReference type="ARBA" id="ARBA00022692"/>
    </source>
</evidence>
<dbReference type="GO" id="GO:0035673">
    <property type="term" value="F:oligopeptide transmembrane transporter activity"/>
    <property type="evidence" value="ECO:0007669"/>
    <property type="project" value="InterPro"/>
</dbReference>
<feature type="transmembrane region" description="Helical" evidence="10">
    <location>
        <begin position="374"/>
        <end position="395"/>
    </location>
</feature>
<keyword evidence="8 10" id="KW-0472">Membrane</keyword>
<feature type="transmembrane region" description="Helical" evidence="10">
    <location>
        <begin position="347"/>
        <end position="368"/>
    </location>
</feature>
<sequence length="662" mass="74205">MAPIRTEEKPFLNTNQVIDKKETNSNFEVPTEPKGTQSHVEPNEKPVEIVESPIEQVRNVVPTTDDPTLPALTFRTWVLGPIINVIMAALLQMIGYGLAGMFVKFLVESPYMWFPYLLLDVSFYRALHETDKRPKGGLTKIQVLVIAAVSLCAYCVVSNYFMTSLITVSFVCWIWKDSVKAQIIGSGSKGLGIGAFSLDWMSLSNIGNPIAIPRFAIINKLVGFIVVMYILTPIVYLTNLYSVKRFPFFNLNLFDYNGRLYNTNRVFGDNLKLDPEAYRNYSKIYMSAFSVVGTGFGFAGTIATLVHFALFHGKEAWVSIKQAVKDQNSVQDIHNELMKKYKSVPKWWFNTVLVVAVALSILNCQLYGDQIQLSIWAALIAMLIPAILLLPMGAITGTTGMSISMFLIGEMTMGYASPGKPIANLAFTAYSQSTKLHAMNFILEFKLAHYMKIPPRSMFIVQIVGALLASTTRIFTAWWALSSIKNICSDMGNIWTCPADTGAFNRSLIWGGIGPSQVFAPHGHYRWLYIFFLLGVIGPVIVWILTRKFPEKKWIKLIYFPIIFSGAGGLPPMGAAHAWAFYIVAFILRFWFYNKHKGWWVKYAYDLSNGLDLGTALFSVFYMSLALQNIFEVQWKGSGDHCPLASCPTAPGVIKRNCPLFT</sequence>
<keyword evidence="5" id="KW-0571">Peptide transport</keyword>
<keyword evidence="6" id="KW-0653">Protein transport</keyword>
<dbReference type="Pfam" id="PF03169">
    <property type="entry name" value="OPT"/>
    <property type="match status" value="1"/>
</dbReference>
<dbReference type="GO" id="GO:0015031">
    <property type="term" value="P:protein transport"/>
    <property type="evidence" value="ECO:0007669"/>
    <property type="project" value="UniProtKB-KW"/>
</dbReference>
<feature type="transmembrane region" description="Helical" evidence="10">
    <location>
        <begin position="221"/>
        <end position="241"/>
    </location>
</feature>
<evidence type="ECO:0000256" key="5">
    <source>
        <dbReference type="ARBA" id="ARBA00022856"/>
    </source>
</evidence>
<feature type="transmembrane region" description="Helical" evidence="10">
    <location>
        <begin position="139"/>
        <end position="161"/>
    </location>
</feature>
<comment type="similarity">
    <text evidence="2">Belongs to the oligopeptide OPT transporter (TC 2.A.67.1) family.</text>
</comment>
<accession>A0A2N9EJ49</accession>
<evidence type="ECO:0000256" key="3">
    <source>
        <dbReference type="ARBA" id="ARBA00022448"/>
    </source>
</evidence>
<proteinExistence type="inferred from homology"/>
<reference evidence="11" key="1">
    <citation type="submission" date="2018-02" db="EMBL/GenBank/DDBJ databases">
        <authorList>
            <person name="Cohen D.B."/>
            <person name="Kent A.D."/>
        </authorList>
    </citation>
    <scope>NUCLEOTIDE SEQUENCE</scope>
</reference>
<evidence type="ECO:0000256" key="2">
    <source>
        <dbReference type="ARBA" id="ARBA00005484"/>
    </source>
</evidence>
<evidence type="ECO:0000256" key="6">
    <source>
        <dbReference type="ARBA" id="ARBA00022927"/>
    </source>
</evidence>
<name>A0A2N9EJ49_FAGSY</name>
<organism evidence="11">
    <name type="scientific">Fagus sylvatica</name>
    <name type="common">Beechnut</name>
    <dbReference type="NCBI Taxonomy" id="28930"/>
    <lineage>
        <taxon>Eukaryota</taxon>
        <taxon>Viridiplantae</taxon>
        <taxon>Streptophyta</taxon>
        <taxon>Embryophyta</taxon>
        <taxon>Tracheophyta</taxon>
        <taxon>Spermatophyta</taxon>
        <taxon>Magnoliopsida</taxon>
        <taxon>eudicotyledons</taxon>
        <taxon>Gunneridae</taxon>
        <taxon>Pentapetalae</taxon>
        <taxon>rosids</taxon>
        <taxon>fabids</taxon>
        <taxon>Fagales</taxon>
        <taxon>Fagaceae</taxon>
        <taxon>Fagus</taxon>
    </lineage>
</organism>
<feature type="transmembrane region" description="Helical" evidence="10">
    <location>
        <begin position="527"/>
        <end position="546"/>
    </location>
</feature>
<feature type="transmembrane region" description="Helical" evidence="10">
    <location>
        <begin position="284"/>
        <end position="311"/>
    </location>
</feature>
<dbReference type="EMBL" id="OIVN01000125">
    <property type="protein sequence ID" value="SPC74775.1"/>
    <property type="molecule type" value="Genomic_DNA"/>
</dbReference>
<keyword evidence="4 10" id="KW-0812">Transmembrane</keyword>
<dbReference type="PANTHER" id="PTHR22601">
    <property type="entry name" value="ISP4 LIKE PROTEIN"/>
    <property type="match status" value="1"/>
</dbReference>
<dbReference type="InterPro" id="IPR004648">
    <property type="entry name" value="Oligpept_transpt"/>
</dbReference>
<feature type="transmembrane region" description="Helical" evidence="10">
    <location>
        <begin position="558"/>
        <end position="591"/>
    </location>
</feature>
<evidence type="ECO:0000313" key="11">
    <source>
        <dbReference type="EMBL" id="SPC74775.1"/>
    </source>
</evidence>
<dbReference type="NCBIfam" id="TIGR00728">
    <property type="entry name" value="OPT_sfam"/>
    <property type="match status" value="1"/>
</dbReference>
<gene>
    <name evidence="11" type="ORF">FSB_LOCUS2657</name>
</gene>
<dbReference type="AlphaFoldDB" id="A0A2N9EJ49"/>
<evidence type="ECO:0000256" key="10">
    <source>
        <dbReference type="SAM" id="Phobius"/>
    </source>
</evidence>
<dbReference type="GO" id="GO:0016020">
    <property type="term" value="C:membrane"/>
    <property type="evidence" value="ECO:0007669"/>
    <property type="project" value="UniProtKB-SubCell"/>
</dbReference>
<feature type="transmembrane region" description="Helical" evidence="10">
    <location>
        <begin position="111"/>
        <end position="127"/>
    </location>
</feature>
<dbReference type="InterPro" id="IPR004813">
    <property type="entry name" value="OPT"/>
</dbReference>
<feature type="compositionally biased region" description="Polar residues" evidence="9">
    <location>
        <begin position="24"/>
        <end position="40"/>
    </location>
</feature>
<evidence type="ECO:0000256" key="8">
    <source>
        <dbReference type="ARBA" id="ARBA00023136"/>
    </source>
</evidence>
<comment type="subcellular location">
    <subcellularLocation>
        <location evidence="1">Membrane</location>
        <topology evidence="1">Multi-pass membrane protein</topology>
    </subcellularLocation>
</comment>
<evidence type="ECO:0000256" key="9">
    <source>
        <dbReference type="SAM" id="MobiDB-lite"/>
    </source>
</evidence>
<keyword evidence="3" id="KW-0813">Transport</keyword>